<proteinExistence type="predicted"/>
<evidence type="ECO:0000256" key="3">
    <source>
        <dbReference type="SAM" id="Coils"/>
    </source>
</evidence>
<dbReference type="PANTHER" id="PTHR24366">
    <property type="entry name" value="IG(IMMUNOGLOBULIN) AND LRR(LEUCINE RICH REPEAT) DOMAINS"/>
    <property type="match status" value="1"/>
</dbReference>
<gene>
    <name evidence="4" type="ORF">TPC1_15066</name>
</gene>
<feature type="coiled-coil region" evidence="3">
    <location>
        <begin position="1132"/>
        <end position="1188"/>
    </location>
</feature>
<evidence type="ECO:0000256" key="1">
    <source>
        <dbReference type="ARBA" id="ARBA00022614"/>
    </source>
</evidence>
<dbReference type="Gene3D" id="3.80.10.10">
    <property type="entry name" value="Ribonuclease Inhibitor"/>
    <property type="match status" value="1"/>
</dbReference>
<keyword evidence="3" id="KW-0175">Coiled coil</keyword>
<evidence type="ECO:0000313" key="4">
    <source>
        <dbReference type="EMBL" id="JAP92856.1"/>
    </source>
</evidence>
<keyword evidence="1" id="KW-0433">Leucine-rich repeat</keyword>
<evidence type="ECO:0008006" key="5">
    <source>
        <dbReference type="Google" id="ProtNLM"/>
    </source>
</evidence>
<dbReference type="InterPro" id="IPR032675">
    <property type="entry name" value="LRR_dom_sf"/>
</dbReference>
<protein>
    <recommendedName>
        <fullName evidence="5">Leucine rich repeats-containing protein</fullName>
    </recommendedName>
</protein>
<dbReference type="PANTHER" id="PTHR24366:SF96">
    <property type="entry name" value="LEUCINE RICH REPEAT CONTAINING 53"/>
    <property type="match status" value="1"/>
</dbReference>
<dbReference type="PROSITE" id="PS51450">
    <property type="entry name" value="LRR"/>
    <property type="match status" value="2"/>
</dbReference>
<reference evidence="4" key="1">
    <citation type="submission" date="2015-07" db="EMBL/GenBank/DDBJ databases">
        <title>Adaptation to a free-living lifestyle via gene acquisitions in the diplomonad Trepomonas sp. PC1.</title>
        <authorList>
            <person name="Xu F."/>
            <person name="Jerlstrom-Hultqvist J."/>
            <person name="Kolisko M."/>
            <person name="Simpson A.G.B."/>
            <person name="Roger A.J."/>
            <person name="Svard S.G."/>
            <person name="Andersson J.O."/>
        </authorList>
    </citation>
    <scope>NUCLEOTIDE SEQUENCE</scope>
    <source>
        <strain evidence="4">PC1</strain>
    </source>
</reference>
<dbReference type="InterPro" id="IPR000048">
    <property type="entry name" value="IQ_motif_EF-hand-BS"/>
</dbReference>
<sequence>NEEKQNLVELLKIYSNIIDYCDASKLDLAYYEEDPDLIKQEICQTTILKLCKTKEDTTLQFDILQNLMFNVLSSNNIAALYKLSTHTRLIYLDLSHNQINSLRTNGFWSNQQYLRFLYLHDNEISSLDDLEALRNLDLVHLTLSNNQITKYQTFAVKKLRVQVLDDSIICPIMNSEYNEIFQMNQYFKQQRRIRRPSVGLKLKDNVSQLINFNKKILQLLGVSDPILIIQRYARARRVFNCVQRYKHQQPQAALKIQSLFRMQKVFNEVHPKVKFIMMRKRNAATKIQRELIKYQVFQERKSRIIHNLKFKMAVETVCHVCRRFLNQTVLKPNVPGQVSFFIAKTKDSIENTKEAVKKLVQFFIYEVQNAIKGHPLSDLAQFNFENDVLFFKTHFQVVNMQQNLVIKRFPKTMKQVQKNMREQTLSLNKGEQRSLAKISQANKNSMISMRGSQRFKITASLRQLQRFQANKDPQQTPLDKIEWKYPHFIQVQIKNYDISSVFQYLLVQTQGYQKPESEEELKAFAWGKEIYSKMMPLVTRLAFQDLFASKYVPPFVDRPSESRIEITFGQNIIQRAAVLQIQKQIRAFFAVKALLKKHTTKYFEYKTIQKLFLTSKAVRLIQKRIRGLQDWSKWFVYMKMRDAFSSALQNGFFLIKKSKYAKLTNNEYKPFSLTKNMHMSISEPVSASNAHRIFYSGLDSNLIEQFNRMGYNRQQDQTQLFIQQSVPGTLYGAFTGHLYSNDNQMNSGFVQVKSNLITPYPYSSRWLQSWMNNEKSYEMIGAKIVSKLTELNTGSNSFEALKALSGLRNTGNQQDTVSEKMLSKFNLSIEEVKLDYKKFVKQIFSLTEICDFNKKIDQLPREIQMVIAGDAHNYLIVSPINSSLENLAYKAMMLEAVFGNPIKNMCDGNLGDQKFFFLLNSITTSAQILKRLAAAKIIQKNIRFQLGIRFVRSLCKQTSLIKKINRMYQVDANTVMGIEREQAAINLISCARDSQQQQSEEQLLQKQSSISVSPPLQKQQTMREMLTKQKNKYAEQLRFERTLQKATMQQRQVQNQMLSRLKVEAVKSLQGKMKLNKPLEQIEQSVDEKDFEIDIEKNLVRISKMQIERVLSSKLLKLSQMKLDTQKIRDVKSQLTTENRTNKQEYEKLIRKQKFEQKAHYEDELTERQAYVQVAKRAQQRIQTLNKTKLNIGNILGEAKRTDK</sequence>
<organism evidence="4">
    <name type="scientific">Trepomonas sp. PC1</name>
    <dbReference type="NCBI Taxonomy" id="1076344"/>
    <lineage>
        <taxon>Eukaryota</taxon>
        <taxon>Metamonada</taxon>
        <taxon>Diplomonadida</taxon>
        <taxon>Hexamitidae</taxon>
        <taxon>Hexamitinae</taxon>
        <taxon>Trepomonas</taxon>
    </lineage>
</organism>
<evidence type="ECO:0000256" key="2">
    <source>
        <dbReference type="ARBA" id="ARBA00022737"/>
    </source>
</evidence>
<dbReference type="SMART" id="SM00015">
    <property type="entry name" value="IQ"/>
    <property type="match status" value="2"/>
</dbReference>
<dbReference type="AlphaFoldDB" id="A0A146KBG2"/>
<dbReference type="SUPFAM" id="SSF52058">
    <property type="entry name" value="L domain-like"/>
    <property type="match status" value="1"/>
</dbReference>
<accession>A0A146KBG2</accession>
<name>A0A146KBG2_9EUKA</name>
<keyword evidence="2" id="KW-0677">Repeat</keyword>
<dbReference type="InterPro" id="IPR001611">
    <property type="entry name" value="Leu-rich_rpt"/>
</dbReference>
<dbReference type="EMBL" id="GDID01003750">
    <property type="protein sequence ID" value="JAP92856.1"/>
    <property type="molecule type" value="Transcribed_RNA"/>
</dbReference>
<feature type="non-terminal residue" evidence="4">
    <location>
        <position position="1"/>
    </location>
</feature>